<dbReference type="Proteomes" id="UP000827408">
    <property type="component" value="Segment"/>
</dbReference>
<dbReference type="RefSeq" id="YP_010509531.1">
    <property type="nucleotide sequence ID" value="NC_067209.1"/>
</dbReference>
<dbReference type="GeneID" id="75687015"/>
<dbReference type="EMBL" id="MZ130491">
    <property type="protein sequence ID" value="QWM90591.1"/>
    <property type="molecule type" value="Genomic_DNA"/>
</dbReference>
<evidence type="ECO:0000313" key="2">
    <source>
        <dbReference type="EMBL" id="QWM90591.1"/>
    </source>
</evidence>
<dbReference type="GO" id="GO:0003700">
    <property type="term" value="F:DNA-binding transcription factor activity"/>
    <property type="evidence" value="ECO:0007669"/>
    <property type="project" value="InterPro"/>
</dbReference>
<gene>
    <name evidence="2" type="primary">gp_67523</name>
</gene>
<keyword evidence="3" id="KW-1185">Reference proteome</keyword>
<dbReference type="Gene3D" id="1.10.10.10">
    <property type="entry name" value="Winged helix-like DNA-binding domain superfamily/Winged helix DNA-binding domain"/>
    <property type="match status" value="1"/>
</dbReference>
<name>A0AAE7RWA4_9CAUD</name>
<dbReference type="InterPro" id="IPR036388">
    <property type="entry name" value="WH-like_DNA-bd_sf"/>
</dbReference>
<dbReference type="SUPFAM" id="SSF88659">
    <property type="entry name" value="Sigma3 and sigma4 domains of RNA polymerase sigma factors"/>
    <property type="match status" value="1"/>
</dbReference>
<dbReference type="Pfam" id="PF04545">
    <property type="entry name" value="Sigma70_r4"/>
    <property type="match status" value="1"/>
</dbReference>
<reference evidence="2 3" key="1">
    <citation type="submission" date="2021-04" db="EMBL/GenBank/DDBJ databases">
        <authorList>
            <person name="Shkoporov A.N."/>
            <person name="Stockdale S.R."/>
            <person name="Guerin E."/>
            <person name="Ross R.P."/>
            <person name="Hill C."/>
        </authorList>
    </citation>
    <scope>NUCLEOTIDE SEQUENCE [LARGE SCALE GENOMIC DNA]</scope>
    <source>
        <strain evidence="3">cr61_1</strain>
    </source>
</reference>
<evidence type="ECO:0000259" key="1">
    <source>
        <dbReference type="Pfam" id="PF04545"/>
    </source>
</evidence>
<dbReference type="InterPro" id="IPR007630">
    <property type="entry name" value="RNA_pol_sigma70_r4"/>
</dbReference>
<accession>A0AAE7RWA4</accession>
<sequence>MKQILELFYVNNMTVVQISEALRIPTGTIKSILSRTRKQIKKSFKQN</sequence>
<evidence type="ECO:0000313" key="3">
    <source>
        <dbReference type="Proteomes" id="UP000827408"/>
    </source>
</evidence>
<organism evidence="2 3">
    <name type="scientific">uncultured phage cr61_1</name>
    <dbReference type="NCBI Taxonomy" id="2986417"/>
    <lineage>
        <taxon>Viruses</taxon>
        <taxon>Duplodnaviria</taxon>
        <taxon>Heunggongvirae</taxon>
        <taxon>Uroviricota</taxon>
        <taxon>Caudoviricetes</taxon>
        <taxon>Crassvirales</taxon>
        <taxon>Suoliviridae</taxon>
        <taxon>Oafivirinae</taxon>
        <taxon>Bohxovirus</taxon>
        <taxon>Bohxovirus oralis</taxon>
    </lineage>
</organism>
<proteinExistence type="predicted"/>
<feature type="domain" description="RNA polymerase sigma-70 region 4" evidence="1">
    <location>
        <begin position="2"/>
        <end position="42"/>
    </location>
</feature>
<protein>
    <submittedName>
        <fullName evidence="2">RNA polymerase sigma-W factor</fullName>
    </submittedName>
</protein>
<dbReference type="KEGG" id="vg:75687015"/>
<dbReference type="InterPro" id="IPR013324">
    <property type="entry name" value="RNA_pol_sigma_r3/r4-like"/>
</dbReference>
<dbReference type="GO" id="GO:0006352">
    <property type="term" value="P:DNA-templated transcription initiation"/>
    <property type="evidence" value="ECO:0007669"/>
    <property type="project" value="InterPro"/>
</dbReference>